<feature type="transmembrane region" description="Helical" evidence="1">
    <location>
        <begin position="279"/>
        <end position="308"/>
    </location>
</feature>
<dbReference type="RefSeq" id="WP_141917369.1">
    <property type="nucleotide sequence ID" value="NZ_BAAAYS010000025.1"/>
</dbReference>
<name>A0A543HYL0_9MICO</name>
<feature type="transmembrane region" description="Helical" evidence="1">
    <location>
        <begin position="332"/>
        <end position="350"/>
    </location>
</feature>
<feature type="transmembrane region" description="Helical" evidence="1">
    <location>
        <begin position="417"/>
        <end position="435"/>
    </location>
</feature>
<protein>
    <recommendedName>
        <fullName evidence="4">Integral membrane protein</fullName>
    </recommendedName>
</protein>
<sequence length="454" mass="47262">MTPTSNDTLAQRLAELEAANATLTARLSRVRTGTDAPDTTNRRSWGWTLLATALLVLGALLAPVALAASWAKTELTDTEKFVATYAPLAQSTAVQDFITDQAVTVVTENVDIPQLTSDVVDGITDLGTGPAATRALSALKGPAAQGITALVRSTVDRFVTSDAFAQAWTQALRVSHTQLVAAMRNDADAAVSLGSDGSIGLQLGPIIAEVKTALVVQGLTFAENIPEVNRTVTIAQSDAVPTAQLGYGLTIAAGSWLPGVVLLLLTLGVIVARRRTVAIVWAAIGLALSMALLTTALGVARIAAITAISPSQLPSEVSTILFDTVVDPLRESAVAVLVLAAVVALVAWYAGPFSRPRRLRGLVTSGIGWVRTSADRHGISTGQWGTRLFAQRTLLRAVVAAVAATIILLVRPLTAGLVGWTLLLSVFAILGLELLQRPQDEGAGGSEPRRTAAG</sequence>
<feature type="transmembrane region" description="Helical" evidence="1">
    <location>
        <begin position="47"/>
        <end position="71"/>
    </location>
</feature>
<evidence type="ECO:0000313" key="3">
    <source>
        <dbReference type="Proteomes" id="UP000318331"/>
    </source>
</evidence>
<dbReference type="Proteomes" id="UP000318331">
    <property type="component" value="Unassembled WGS sequence"/>
</dbReference>
<dbReference type="AlphaFoldDB" id="A0A543HYL0"/>
<keyword evidence="1" id="KW-1133">Transmembrane helix</keyword>
<comment type="caution">
    <text evidence="2">The sequence shown here is derived from an EMBL/GenBank/DDBJ whole genome shotgun (WGS) entry which is preliminary data.</text>
</comment>
<keyword evidence="1" id="KW-0812">Transmembrane</keyword>
<evidence type="ECO:0000256" key="1">
    <source>
        <dbReference type="SAM" id="Phobius"/>
    </source>
</evidence>
<evidence type="ECO:0008006" key="4">
    <source>
        <dbReference type="Google" id="ProtNLM"/>
    </source>
</evidence>
<evidence type="ECO:0000313" key="2">
    <source>
        <dbReference type="EMBL" id="TQM63335.1"/>
    </source>
</evidence>
<reference evidence="2 3" key="1">
    <citation type="submission" date="2019-06" db="EMBL/GenBank/DDBJ databases">
        <title>Sequencing the genomes of 1000 actinobacteria strains.</title>
        <authorList>
            <person name="Klenk H.-P."/>
        </authorList>
    </citation>
    <scope>NUCLEOTIDE SEQUENCE [LARGE SCALE GENOMIC DNA]</scope>
    <source>
        <strain evidence="2 3">DSM 18031</strain>
    </source>
</reference>
<keyword evidence="1" id="KW-0472">Membrane</keyword>
<feature type="transmembrane region" description="Helical" evidence="1">
    <location>
        <begin position="245"/>
        <end position="272"/>
    </location>
</feature>
<gene>
    <name evidence="2" type="ORF">FB466_1595</name>
</gene>
<feature type="transmembrane region" description="Helical" evidence="1">
    <location>
        <begin position="393"/>
        <end position="411"/>
    </location>
</feature>
<organism evidence="2 3">
    <name type="scientific">Klugiella xanthotipulae</name>
    <dbReference type="NCBI Taxonomy" id="244735"/>
    <lineage>
        <taxon>Bacteria</taxon>
        <taxon>Bacillati</taxon>
        <taxon>Actinomycetota</taxon>
        <taxon>Actinomycetes</taxon>
        <taxon>Micrococcales</taxon>
        <taxon>Microbacteriaceae</taxon>
        <taxon>Klugiella</taxon>
    </lineage>
</organism>
<dbReference type="EMBL" id="VFPN01000002">
    <property type="protein sequence ID" value="TQM63335.1"/>
    <property type="molecule type" value="Genomic_DNA"/>
</dbReference>
<accession>A0A543HYL0</accession>
<proteinExistence type="predicted"/>
<dbReference type="OrthoDB" id="4350291at2"/>
<keyword evidence="3" id="KW-1185">Reference proteome</keyword>